<dbReference type="AlphaFoldDB" id="A0A0A8X1Q7"/>
<dbReference type="SUPFAM" id="SSF75304">
    <property type="entry name" value="Amidase signature (AS) enzymes"/>
    <property type="match status" value="1"/>
</dbReference>
<dbReference type="PANTHER" id="PTHR11895">
    <property type="entry name" value="TRANSAMIDASE"/>
    <property type="match status" value="1"/>
</dbReference>
<dbReference type="EC" id="6.3.5.6" evidence="3"/>
<evidence type="ECO:0000256" key="1">
    <source>
        <dbReference type="ARBA" id="ARBA00009199"/>
    </source>
</evidence>
<keyword evidence="3" id="KW-0808">Transferase</keyword>
<sequence length="497" mass="53831">MEGFNYKDYDALGLAELVRRKKVQPLELVEEAIQLTDSLNPKMNAVINKMYEQARKTANQELTGRFAGVPMFLKDISQEIEGEPITAGSKAFLNYRARTDSEYTRRLRKAGVVFLGQTNVPEFALVAVTEPAHYGPTRNPWNLDRTPGGSSGGSAAAVASGIVPIAGANDGGGSIRIPAAYCGLFGLKPTRGRTPVGPNYGRAWQGASAEHVLTRSVRDSAAMLDELHGYEKAGAFSVPPFSGSYLEISGMPLGKKLRIAFSVKSPIGMDVDKDCSEGVLKTVRLLESMGHHVDEIDAPVEGNKIAKSYLTMYFGETAAQLASLEDVLGRKATASDVEPTTWLLGLLGKATSAEEFVLSLREWDRAALQMETFHETYDFYITPTTAHPSAKIGELEPSSSEKFIISTVGKLGLGGALKRAGIVDQIAQKNLARTPFTQLANLTGQPAMSLPLHQTKDGLPVGVQVMAARGREDLLFQLAGELEQSEIWQDVRENPLF</sequence>
<dbReference type="GO" id="GO:0016740">
    <property type="term" value="F:transferase activity"/>
    <property type="evidence" value="ECO:0007669"/>
    <property type="project" value="UniProtKB-KW"/>
</dbReference>
<protein>
    <submittedName>
        <fullName evidence="3">Aspartyl-tRNA(Asn) amidotransferase subunit A /glutamyl-tRNA(Gln) amidotransferase subunit A</fullName>
        <ecNumber evidence="3">6.3.5.6</ecNumber>
        <ecNumber evidence="3">6.3.5.7</ecNumber>
    </submittedName>
</protein>
<dbReference type="InterPro" id="IPR000120">
    <property type="entry name" value="Amidase"/>
</dbReference>
<dbReference type="PANTHER" id="PTHR11895:SF7">
    <property type="entry name" value="GLUTAMYL-TRNA(GLN) AMIDOTRANSFERASE SUBUNIT A, MITOCHONDRIAL"/>
    <property type="match status" value="1"/>
</dbReference>
<comment type="caution">
    <text evidence="3">The sequence shown here is derived from an EMBL/GenBank/DDBJ whole genome shotgun (WGS) entry which is preliminary data.</text>
</comment>
<dbReference type="EMBL" id="BASE01000021">
    <property type="protein sequence ID" value="GAM12942.1"/>
    <property type="molecule type" value="Genomic_DNA"/>
</dbReference>
<gene>
    <name evidence="3" type="ORF">SAMD00020551_1077</name>
</gene>
<dbReference type="Proteomes" id="UP000031014">
    <property type="component" value="Unassembled WGS sequence"/>
</dbReference>
<dbReference type="STRING" id="1321606.SAMD00020551_1077"/>
<organism evidence="3 4">
    <name type="scientific">Mesobacillus selenatarsenatis (strain DSM 18680 / JCM 14380 / FERM P-15431 / SF-1)</name>
    <dbReference type="NCBI Taxonomy" id="1321606"/>
    <lineage>
        <taxon>Bacteria</taxon>
        <taxon>Bacillati</taxon>
        <taxon>Bacillota</taxon>
        <taxon>Bacilli</taxon>
        <taxon>Bacillales</taxon>
        <taxon>Bacillaceae</taxon>
        <taxon>Mesobacillus</taxon>
    </lineage>
</organism>
<dbReference type="PROSITE" id="PS00571">
    <property type="entry name" value="AMIDASES"/>
    <property type="match status" value="1"/>
</dbReference>
<dbReference type="InterPro" id="IPR023631">
    <property type="entry name" value="Amidase_dom"/>
</dbReference>
<dbReference type="GO" id="GO:0050566">
    <property type="term" value="F:asparaginyl-tRNA synthase (glutamine-hydrolyzing) activity"/>
    <property type="evidence" value="ECO:0007669"/>
    <property type="project" value="UniProtKB-EC"/>
</dbReference>
<reference evidence="3 4" key="1">
    <citation type="submission" date="2013-06" db="EMBL/GenBank/DDBJ databases">
        <title>Whole genome shotgun sequence of Bacillus selenatarsenatis SF-1.</title>
        <authorList>
            <person name="Kuroda M."/>
            <person name="Sei K."/>
            <person name="Yamashita M."/>
            <person name="Ike M."/>
        </authorList>
    </citation>
    <scope>NUCLEOTIDE SEQUENCE [LARGE SCALE GENOMIC DNA]</scope>
    <source>
        <strain evidence="3 4">SF-1</strain>
    </source>
</reference>
<keyword evidence="4" id="KW-1185">Reference proteome</keyword>
<comment type="similarity">
    <text evidence="1">Belongs to the amidase family.</text>
</comment>
<evidence type="ECO:0000313" key="3">
    <source>
        <dbReference type="EMBL" id="GAM12942.1"/>
    </source>
</evidence>
<proteinExistence type="inferred from homology"/>
<dbReference type="EC" id="6.3.5.7" evidence="3"/>
<keyword evidence="3" id="KW-0436">Ligase</keyword>
<evidence type="ECO:0000313" key="4">
    <source>
        <dbReference type="Proteomes" id="UP000031014"/>
    </source>
</evidence>
<dbReference type="Gene3D" id="3.90.1300.10">
    <property type="entry name" value="Amidase signature (AS) domain"/>
    <property type="match status" value="1"/>
</dbReference>
<dbReference type="InterPro" id="IPR036928">
    <property type="entry name" value="AS_sf"/>
</dbReference>
<dbReference type="InterPro" id="IPR020556">
    <property type="entry name" value="Amidase_CS"/>
</dbReference>
<evidence type="ECO:0000259" key="2">
    <source>
        <dbReference type="Pfam" id="PF01425"/>
    </source>
</evidence>
<name>A0A0A8X1Q7_MESS1</name>
<dbReference type="RefSeq" id="WP_156972610.1">
    <property type="nucleotide sequence ID" value="NZ_BASE01000021.1"/>
</dbReference>
<dbReference type="GO" id="GO:0050567">
    <property type="term" value="F:glutaminyl-tRNA synthase (glutamine-hydrolyzing) activity"/>
    <property type="evidence" value="ECO:0007669"/>
    <property type="project" value="UniProtKB-EC"/>
</dbReference>
<dbReference type="Pfam" id="PF01425">
    <property type="entry name" value="Amidase"/>
    <property type="match status" value="1"/>
</dbReference>
<dbReference type="OrthoDB" id="9811471at2"/>
<accession>A0A0A8X1Q7</accession>
<feature type="domain" description="Amidase" evidence="2">
    <location>
        <begin position="27"/>
        <end position="475"/>
    </location>
</feature>